<accession>A0A2P4WWH0</accession>
<evidence type="ECO:0000313" key="3">
    <source>
        <dbReference type="Proteomes" id="UP000237271"/>
    </source>
</evidence>
<keyword evidence="3" id="KW-1185">Reference proteome</keyword>
<sequence>MSTRFAKYYKGLFLGFLDLVLVNAYLTHREGAKIKGTTAMRRSEWFLVLQNQLLQLKAEDFAGVEETPPPSSQKRRRTPVRLTHALQQAEDWVVVSGVQKRRQRSCKVCALLRTDKKKSFATTYYCERCSIDDAKCWLCNKFRRQYKGVAKTCYDIWHDDFNAGQDIPAHLGKRIVLRRPGQDAGKRKKTRRELQLSRDERSDGCDADKDSSSE</sequence>
<dbReference type="PANTHER" id="PTHR46599">
    <property type="entry name" value="PIGGYBAC TRANSPOSABLE ELEMENT-DERIVED PROTEIN 4"/>
    <property type="match status" value="1"/>
</dbReference>
<dbReference type="Proteomes" id="UP000237271">
    <property type="component" value="Unassembled WGS sequence"/>
</dbReference>
<evidence type="ECO:0000256" key="1">
    <source>
        <dbReference type="SAM" id="MobiDB-lite"/>
    </source>
</evidence>
<comment type="caution">
    <text evidence="2">The sequence shown here is derived from an EMBL/GenBank/DDBJ whole genome shotgun (WGS) entry which is preliminary data.</text>
</comment>
<evidence type="ECO:0000313" key="2">
    <source>
        <dbReference type="EMBL" id="POM57646.1"/>
    </source>
</evidence>
<protein>
    <recommendedName>
        <fullName evidence="4">PiggyBac transposable element-derived protein domain-containing protein</fullName>
    </recommendedName>
</protein>
<reference evidence="2 3" key="1">
    <citation type="journal article" date="2017" name="Genome Biol. Evol.">
        <title>Phytophthora megakarya and P. palmivora, closely related causal agents of cacao black pod rot, underwent increases in genome sizes and gene numbers by different mechanisms.</title>
        <authorList>
            <person name="Ali S.S."/>
            <person name="Shao J."/>
            <person name="Lary D.J."/>
            <person name="Kronmiller B."/>
            <person name="Shen D."/>
            <person name="Strem M.D."/>
            <person name="Amoako-Attah I."/>
            <person name="Akrofi A.Y."/>
            <person name="Begoude B.A."/>
            <person name="Ten Hoopen G.M."/>
            <person name="Coulibaly K."/>
            <person name="Kebe B.I."/>
            <person name="Melnick R.L."/>
            <person name="Guiltinan M.J."/>
            <person name="Tyler B.M."/>
            <person name="Meinhardt L.W."/>
            <person name="Bailey B.A."/>
        </authorList>
    </citation>
    <scope>NUCLEOTIDE SEQUENCE [LARGE SCALE GENOMIC DNA]</scope>
    <source>
        <strain evidence="3">sbr112.9</strain>
    </source>
</reference>
<feature type="compositionally biased region" description="Basic and acidic residues" evidence="1">
    <location>
        <begin position="192"/>
        <end position="214"/>
    </location>
</feature>
<gene>
    <name evidence="2" type="ORF">PHPALM_37813</name>
</gene>
<dbReference type="PANTHER" id="PTHR46599:SF3">
    <property type="entry name" value="PIGGYBAC TRANSPOSABLE ELEMENT-DERIVED PROTEIN 4"/>
    <property type="match status" value="1"/>
</dbReference>
<organism evidence="2 3">
    <name type="scientific">Phytophthora palmivora</name>
    <dbReference type="NCBI Taxonomy" id="4796"/>
    <lineage>
        <taxon>Eukaryota</taxon>
        <taxon>Sar</taxon>
        <taxon>Stramenopiles</taxon>
        <taxon>Oomycota</taxon>
        <taxon>Peronosporomycetes</taxon>
        <taxon>Peronosporales</taxon>
        <taxon>Peronosporaceae</taxon>
        <taxon>Phytophthora</taxon>
    </lineage>
</organism>
<dbReference type="AlphaFoldDB" id="A0A2P4WWH0"/>
<feature type="region of interest" description="Disordered" evidence="1">
    <location>
        <begin position="179"/>
        <end position="214"/>
    </location>
</feature>
<evidence type="ECO:0008006" key="4">
    <source>
        <dbReference type="Google" id="ProtNLM"/>
    </source>
</evidence>
<proteinExistence type="predicted"/>
<dbReference type="EMBL" id="NCKW01020593">
    <property type="protein sequence ID" value="POM57646.1"/>
    <property type="molecule type" value="Genomic_DNA"/>
</dbReference>
<name>A0A2P4WWH0_9STRA</name>
<dbReference type="OrthoDB" id="123591at2759"/>